<reference evidence="1 2" key="1">
    <citation type="submission" date="2017-12" db="EMBL/GenBank/DDBJ databases">
        <title>Comparative genomics of Botrytis spp.</title>
        <authorList>
            <person name="Valero-Jimenez C.A."/>
            <person name="Tapia P."/>
            <person name="Veloso J."/>
            <person name="Silva-Moreno E."/>
            <person name="Staats M."/>
            <person name="Valdes J.H."/>
            <person name="Van Kan J.A.L."/>
        </authorList>
    </citation>
    <scope>NUCLEOTIDE SEQUENCE [LARGE SCALE GENOMIC DNA]</scope>
    <source>
        <strain evidence="1 2">MUCL435</strain>
    </source>
</reference>
<comment type="caution">
    <text evidence="1">The sequence shown here is derived from an EMBL/GenBank/DDBJ whole genome shotgun (WGS) entry which is preliminary data.</text>
</comment>
<dbReference type="OrthoDB" id="10494639at2759"/>
<gene>
    <name evidence="1" type="ORF">BGAL_0100g00210</name>
</gene>
<evidence type="ECO:0000313" key="2">
    <source>
        <dbReference type="Proteomes" id="UP000308671"/>
    </source>
</evidence>
<protein>
    <submittedName>
        <fullName evidence="1">Uncharacterized protein</fullName>
    </submittedName>
</protein>
<accession>A0A4S8R4U0</accession>
<evidence type="ECO:0000313" key="1">
    <source>
        <dbReference type="EMBL" id="THV51752.1"/>
    </source>
</evidence>
<keyword evidence="2" id="KW-1185">Reference proteome</keyword>
<name>A0A4S8R4U0_9HELO</name>
<organism evidence="1 2">
    <name type="scientific">Botrytis galanthina</name>
    <dbReference type="NCBI Taxonomy" id="278940"/>
    <lineage>
        <taxon>Eukaryota</taxon>
        <taxon>Fungi</taxon>
        <taxon>Dikarya</taxon>
        <taxon>Ascomycota</taxon>
        <taxon>Pezizomycotina</taxon>
        <taxon>Leotiomycetes</taxon>
        <taxon>Helotiales</taxon>
        <taxon>Sclerotiniaceae</taxon>
        <taxon>Botrytis</taxon>
    </lineage>
</organism>
<dbReference type="Proteomes" id="UP000308671">
    <property type="component" value="Unassembled WGS sequence"/>
</dbReference>
<sequence length="96" mass="11248">MADAKSLVRAGDWHSINLPFEEWVWQAMKRRKSPFVEITFSRKIISTSLLEYRKTERSLEKVFVSDTQTEAIIEGLHYDPREKDKTAQTEQEMGIS</sequence>
<proteinExistence type="predicted"/>
<dbReference type="EMBL" id="PQXL01000100">
    <property type="protein sequence ID" value="THV51752.1"/>
    <property type="molecule type" value="Genomic_DNA"/>
</dbReference>
<dbReference type="AlphaFoldDB" id="A0A4S8R4U0"/>